<feature type="transmembrane region" description="Helical" evidence="2">
    <location>
        <begin position="699"/>
        <end position="716"/>
    </location>
</feature>
<dbReference type="PANTHER" id="PTHR43767:SF10">
    <property type="entry name" value="SURFACTIN SYNTHASE SUBUNIT 1"/>
    <property type="match status" value="1"/>
</dbReference>
<dbReference type="InterPro" id="IPR000873">
    <property type="entry name" value="AMP-dep_synth/lig_dom"/>
</dbReference>
<dbReference type="RefSeq" id="WP_183591001.1">
    <property type="nucleotide sequence ID" value="NZ_JACHWR010000001.1"/>
</dbReference>
<feature type="transmembrane region" description="Helical" evidence="2">
    <location>
        <begin position="668"/>
        <end position="687"/>
    </location>
</feature>
<evidence type="ECO:0000259" key="3">
    <source>
        <dbReference type="Pfam" id="PF00501"/>
    </source>
</evidence>
<keyword evidence="2" id="KW-0812">Transmembrane</keyword>
<dbReference type="PANTHER" id="PTHR43767">
    <property type="entry name" value="LONG-CHAIN-FATTY-ACID--COA LIGASE"/>
    <property type="match status" value="1"/>
</dbReference>
<evidence type="ECO:0000313" key="6">
    <source>
        <dbReference type="EMBL" id="MBB3041048.1"/>
    </source>
</evidence>
<feature type="transmembrane region" description="Helical" evidence="2">
    <location>
        <begin position="744"/>
        <end position="759"/>
    </location>
</feature>
<proteinExistence type="predicted"/>
<dbReference type="GO" id="GO:0016874">
    <property type="term" value="F:ligase activity"/>
    <property type="evidence" value="ECO:0007669"/>
    <property type="project" value="UniProtKB-KW"/>
</dbReference>
<feature type="transmembrane region" description="Helical" evidence="2">
    <location>
        <begin position="798"/>
        <end position="817"/>
    </location>
</feature>
<sequence>MSTLPVARPAHWLLGGAPGDPALVHGDRVVTYAELLDLVTAERDRLGPRHLVTLEARPTIEFVVAYLAALADGHPVLLLGEGGLERHAHLVAEYRPGTSTGLHPDLALLLSTSGSTGSPKLVRLSRANVEANARSIADYLDLHSKDVAITALPLHYCYGLSVLHSHLLVGATVVLTDLSVADACFWDLAERTSVTGLAGVPHTFALLDAVGFGRRVLPRLPSLRYLTQAGGRMAPDRVREYAALLHERGVDLFVMYGQTEATARIAYLPPELAPDHPDAIGVAVPGGTLRVVPVPDAPPGTGELVYAGPNVMMGYAESLADLARGAELSELRTGDLARVTDAGLVEVLGRLDRQAKVLGHRVDLDRVEALLADAGDVVRLVARPERLWAFVPGVRARSRVRDRIAAVTGLRGSALRVVVLDTLPVTASGKPDDAALRGHVEREESLGGPVATTPLTAEEVRDLYAVVLGRPEATVADSFVGLGGDSLSYVEVSTRLGERLGTLPSSWPTRSATDLARVAVPAPADPARRRRGVPVDVSVVLRAVAITLVVVTHADLLQLQGGAHLLLAVAGYNLARFQLAVTDRRERVLGLLRSARTVALPAVLFVGLLAAVGHEYRWSTAVLLNGVLGGDRWDEQWQFWFLETLVWSYLGLAALLAVPLLARAHRAAPFRSALLLLAVTLAVRYAWTGVEATSTERYTLGMVAWCIALGACAAYARSRWQRLLVAAIAVAATVGFFGDPRRETLIVAGVLLLLAGRPVRLPGWAASALGVLAAASLWIYLTHWQVYPPLEDGGHQVWAILASLAVGVAASHAWSAASRRLRPGQGRSWSRDCPGGPRATARPRRSGVGSGGGR</sequence>
<feature type="transmembrane region" description="Helical" evidence="2">
    <location>
        <begin position="637"/>
        <end position="661"/>
    </location>
</feature>
<dbReference type="AlphaFoldDB" id="A0A7W4VSQ3"/>
<keyword evidence="6" id="KW-0436">Ligase</keyword>
<dbReference type="Gene3D" id="1.10.1200.10">
    <property type="entry name" value="ACP-like"/>
    <property type="match status" value="1"/>
</dbReference>
<dbReference type="GO" id="GO:0016747">
    <property type="term" value="F:acyltransferase activity, transferring groups other than amino-acyl groups"/>
    <property type="evidence" value="ECO:0007669"/>
    <property type="project" value="InterPro"/>
</dbReference>
<feature type="transmembrane region" description="Helical" evidence="2">
    <location>
        <begin position="766"/>
        <end position="786"/>
    </location>
</feature>
<feature type="domain" description="Acyltransferase 3" evidence="5">
    <location>
        <begin position="540"/>
        <end position="808"/>
    </location>
</feature>
<dbReference type="InterPro" id="IPR002656">
    <property type="entry name" value="Acyl_transf_3_dom"/>
</dbReference>
<keyword evidence="2" id="KW-1133">Transmembrane helix</keyword>
<keyword evidence="2" id="KW-0472">Membrane</keyword>
<comment type="caution">
    <text evidence="6">The sequence shown here is derived from an EMBL/GenBank/DDBJ whole genome shotgun (WGS) entry which is preliminary data.</text>
</comment>
<dbReference type="SUPFAM" id="SSF56801">
    <property type="entry name" value="Acetyl-CoA synthetase-like"/>
    <property type="match status" value="1"/>
</dbReference>
<dbReference type="Pfam" id="PF00501">
    <property type="entry name" value="AMP-binding"/>
    <property type="match status" value="1"/>
</dbReference>
<feature type="domain" description="Carrier" evidence="4">
    <location>
        <begin position="459"/>
        <end position="502"/>
    </location>
</feature>
<accession>A0A7W4VSQ3</accession>
<evidence type="ECO:0000259" key="4">
    <source>
        <dbReference type="Pfam" id="PF00550"/>
    </source>
</evidence>
<evidence type="ECO:0000256" key="2">
    <source>
        <dbReference type="SAM" id="Phobius"/>
    </source>
</evidence>
<reference evidence="6 7" key="1">
    <citation type="submission" date="2020-08" db="EMBL/GenBank/DDBJ databases">
        <title>Sequencing the genomes of 1000 actinobacteria strains.</title>
        <authorList>
            <person name="Klenk H.-P."/>
        </authorList>
    </citation>
    <scope>NUCLEOTIDE SEQUENCE [LARGE SCALE GENOMIC DNA]</scope>
    <source>
        <strain evidence="6 7">DSM 105498</strain>
    </source>
</reference>
<dbReference type="EMBL" id="JACHWR010000001">
    <property type="protein sequence ID" value="MBB3041048.1"/>
    <property type="molecule type" value="Genomic_DNA"/>
</dbReference>
<dbReference type="InterPro" id="IPR036736">
    <property type="entry name" value="ACP-like_sf"/>
</dbReference>
<evidence type="ECO:0000256" key="1">
    <source>
        <dbReference type="SAM" id="MobiDB-lite"/>
    </source>
</evidence>
<dbReference type="InterPro" id="IPR042099">
    <property type="entry name" value="ANL_N_sf"/>
</dbReference>
<dbReference type="SUPFAM" id="SSF47336">
    <property type="entry name" value="ACP-like"/>
    <property type="match status" value="1"/>
</dbReference>
<protein>
    <submittedName>
        <fullName evidence="6">Acyl-CoA synthetase (AMP-forming)/AMP-acid ligase II</fullName>
    </submittedName>
</protein>
<name>A0A7W4VSQ3_9ACTN</name>
<evidence type="ECO:0000259" key="5">
    <source>
        <dbReference type="Pfam" id="PF01757"/>
    </source>
</evidence>
<organism evidence="6 7">
    <name type="scientific">Nocardioides soli</name>
    <dbReference type="NCBI Taxonomy" id="1036020"/>
    <lineage>
        <taxon>Bacteria</taxon>
        <taxon>Bacillati</taxon>
        <taxon>Actinomycetota</taxon>
        <taxon>Actinomycetes</taxon>
        <taxon>Propionibacteriales</taxon>
        <taxon>Nocardioidaceae</taxon>
        <taxon>Nocardioides</taxon>
    </lineage>
</organism>
<feature type="region of interest" description="Disordered" evidence="1">
    <location>
        <begin position="823"/>
        <end position="854"/>
    </location>
</feature>
<dbReference type="InterPro" id="IPR009081">
    <property type="entry name" value="PP-bd_ACP"/>
</dbReference>
<gene>
    <name evidence="6" type="ORF">FHU40_000849</name>
</gene>
<keyword evidence="7" id="KW-1185">Reference proteome</keyword>
<feature type="transmembrane region" description="Helical" evidence="2">
    <location>
        <begin position="723"/>
        <end position="738"/>
    </location>
</feature>
<dbReference type="Proteomes" id="UP000589626">
    <property type="component" value="Unassembled WGS sequence"/>
</dbReference>
<dbReference type="Pfam" id="PF01757">
    <property type="entry name" value="Acyl_transf_3"/>
    <property type="match status" value="1"/>
</dbReference>
<feature type="domain" description="AMP-dependent synthetase/ligase" evidence="3">
    <location>
        <begin position="105"/>
        <end position="315"/>
    </location>
</feature>
<evidence type="ECO:0000313" key="7">
    <source>
        <dbReference type="Proteomes" id="UP000589626"/>
    </source>
</evidence>
<dbReference type="InterPro" id="IPR050237">
    <property type="entry name" value="ATP-dep_AMP-bd_enzyme"/>
</dbReference>
<dbReference type="Pfam" id="PF00550">
    <property type="entry name" value="PP-binding"/>
    <property type="match status" value="1"/>
</dbReference>
<dbReference type="Gene3D" id="3.40.50.12780">
    <property type="entry name" value="N-terminal domain of ligase-like"/>
    <property type="match status" value="1"/>
</dbReference>